<accession>R9TIC2</accession>
<dbReference type="Proteomes" id="UP000201461">
    <property type="component" value="Segment"/>
</dbReference>
<dbReference type="Pfam" id="PF10263">
    <property type="entry name" value="SprT-like"/>
    <property type="match status" value="1"/>
</dbReference>
<evidence type="ECO:0000313" key="2">
    <source>
        <dbReference type="EMBL" id="AGN30110.1"/>
    </source>
</evidence>
<name>R9TIC2_9CAUD</name>
<dbReference type="GO" id="GO:0006950">
    <property type="term" value="P:response to stress"/>
    <property type="evidence" value="ECO:0007669"/>
    <property type="project" value="UniProtKB-ARBA"/>
</dbReference>
<dbReference type="EMBL" id="HQ317393">
    <property type="protein sequence ID" value="AGN30110.1"/>
    <property type="molecule type" value="Genomic_DNA"/>
</dbReference>
<evidence type="ECO:0000313" key="3">
    <source>
        <dbReference type="Proteomes" id="UP000201461"/>
    </source>
</evidence>
<dbReference type="OrthoDB" id="11851at10239"/>
<gene>
    <name evidence="2" type="ORF">VPFG_00108</name>
</gene>
<dbReference type="GeneID" id="15926561"/>
<keyword evidence="3" id="KW-1185">Reference proteome</keyword>
<evidence type="ECO:0000259" key="1">
    <source>
        <dbReference type="Pfam" id="PF10263"/>
    </source>
</evidence>
<organism evidence="2 3">
    <name type="scientific">Vibrio phage nt-1</name>
    <dbReference type="NCBI Taxonomy" id="115992"/>
    <lineage>
        <taxon>Viruses</taxon>
        <taxon>Duplodnaviria</taxon>
        <taxon>Heunggongvirae</taxon>
        <taxon>Uroviricota</taxon>
        <taxon>Caudoviricetes</taxon>
        <taxon>Pantevenvirales</taxon>
        <taxon>Straboviridae</taxon>
        <taxon>Mylasvirus</taxon>
        <taxon>Mylasvirus persius</taxon>
    </lineage>
</organism>
<sequence length="271" mass="30805">MTITKAEMTAIANDIMSGNNLLKRDLKAEGWFFEFGSMAALGDCHYGKKVLRLSDKYLNARTKAEQINTITHEMAHAIAYTDYSERGHGAIWKRVHRQLGGTAERTSRVSNLEAVDKKYVVFFENDKGELEVIHKMDRLTAKFRGSRITSLYVPSRKEETQGKLRCVSSVTFNAMKANLEESRAEAKTVEVKPVVKPTQKTETKKVEKKVSARGQAARDAIAKIVTTEIYKDSTVTFYKRRPTDSIFFIKIETATDTIEQRLDVFKKKHSL</sequence>
<protein>
    <recommendedName>
        <fullName evidence="1">SprT-like domain-containing protein</fullName>
    </recommendedName>
</protein>
<feature type="domain" description="SprT-like" evidence="1">
    <location>
        <begin position="39"/>
        <end position="103"/>
    </location>
</feature>
<dbReference type="KEGG" id="vg:15926561"/>
<dbReference type="RefSeq" id="YP_008125259.1">
    <property type="nucleotide sequence ID" value="NC_021529.2"/>
</dbReference>
<reference evidence="2 3" key="1">
    <citation type="journal article" date="2014" name="Genome Biol. Evol.">
        <title>Composite Conserved Promoter-Terminator Motifs (PeSLs) that Mediate Modular Shuffling in the Diverse T4-Like Myoviruses.</title>
        <authorList>
            <person name="Comeau A.M."/>
            <person name="Arbiol C."/>
            <person name="Krisch H.M."/>
        </authorList>
    </citation>
    <scope>NUCLEOTIDE SEQUENCE [LARGE SCALE GENOMIC DNA]</scope>
</reference>
<proteinExistence type="predicted"/>
<dbReference type="InterPro" id="IPR006640">
    <property type="entry name" value="SprT-like_domain"/>
</dbReference>